<comment type="subcellular location">
    <subcellularLocation>
        <location evidence="1">Membrane</location>
    </subcellularLocation>
</comment>
<evidence type="ECO:0000256" key="1">
    <source>
        <dbReference type="ARBA" id="ARBA00004370"/>
    </source>
</evidence>
<reference evidence="10 11" key="1">
    <citation type="journal article" date="2018" name="IMA Fungus">
        <title>IMA Genome-F 9: Draft genome sequence of Annulohypoxylon stygium, Aspergillus mulundensis, Berkeleyomyces basicola (syn. Thielaviopsis basicola), Ceratocystis smalleyi, two Cercospora beticola strains, Coleophoma cylindrospora, Fusarium fracticaudum, Phialophora cf. hyalina, and Morchella septimelata.</title>
        <authorList>
            <person name="Wingfield B.D."/>
            <person name="Bills G.F."/>
            <person name="Dong Y."/>
            <person name="Huang W."/>
            <person name="Nel W.J."/>
            <person name="Swalarsk-Parry B.S."/>
            <person name="Vaghefi N."/>
            <person name="Wilken P.M."/>
            <person name="An Z."/>
            <person name="de Beer Z.W."/>
            <person name="De Vos L."/>
            <person name="Chen L."/>
            <person name="Duong T.A."/>
            <person name="Gao Y."/>
            <person name="Hammerbacher A."/>
            <person name="Kikkert J.R."/>
            <person name="Li Y."/>
            <person name="Li H."/>
            <person name="Li K."/>
            <person name="Li Q."/>
            <person name="Liu X."/>
            <person name="Ma X."/>
            <person name="Naidoo K."/>
            <person name="Pethybridge S.J."/>
            <person name="Sun J."/>
            <person name="Steenkamp E.T."/>
            <person name="van der Nest M.A."/>
            <person name="van Wyk S."/>
            <person name="Wingfield M.J."/>
            <person name="Xiong C."/>
            <person name="Yue Q."/>
            <person name="Zhang X."/>
        </authorList>
    </citation>
    <scope>NUCLEOTIDE SEQUENCE [LARGE SCALE GENOMIC DNA]</scope>
    <source>
        <strain evidence="10 11">BP6252</strain>
    </source>
</reference>
<keyword evidence="2" id="KW-0349">Heme</keyword>
<dbReference type="InterPro" id="IPR014314">
    <property type="entry name" value="Succ_DH_cytb556"/>
</dbReference>
<comment type="caution">
    <text evidence="10">The sequence shown here is derived from an EMBL/GenBank/DDBJ whole genome shotgun (WGS) entry which is preliminary data.</text>
</comment>
<dbReference type="STRING" id="1849047.A0A3D8SFS7"/>
<dbReference type="SUPFAM" id="SSF81343">
    <property type="entry name" value="Fumarate reductase respiratory complex transmembrane subunits"/>
    <property type="match status" value="1"/>
</dbReference>
<feature type="transmembrane region" description="Helical" evidence="9">
    <location>
        <begin position="177"/>
        <end position="197"/>
    </location>
</feature>
<dbReference type="InterPro" id="IPR000701">
    <property type="entry name" value="SuccDH_FuR_B_TM-su"/>
</dbReference>
<dbReference type="GO" id="GO:0005739">
    <property type="term" value="C:mitochondrion"/>
    <property type="evidence" value="ECO:0007669"/>
    <property type="project" value="GOC"/>
</dbReference>
<evidence type="ECO:0000256" key="2">
    <source>
        <dbReference type="ARBA" id="ARBA00022617"/>
    </source>
</evidence>
<dbReference type="PANTHER" id="PTHR10978">
    <property type="entry name" value="SUCCINATE DEHYDROGENASE CYTOCHROME B560 SUBUNIT"/>
    <property type="match status" value="1"/>
</dbReference>
<keyword evidence="11" id="KW-1185">Reference proteome</keyword>
<dbReference type="GO" id="GO:0046872">
    <property type="term" value="F:metal ion binding"/>
    <property type="evidence" value="ECO:0007669"/>
    <property type="project" value="UniProtKB-KW"/>
</dbReference>
<dbReference type="GO" id="GO:0006121">
    <property type="term" value="P:mitochondrial electron transport, succinate to ubiquinone"/>
    <property type="evidence" value="ECO:0007669"/>
    <property type="project" value="TreeGrafter"/>
</dbReference>
<organism evidence="10 11">
    <name type="scientific">Coleophoma cylindrospora</name>
    <dbReference type="NCBI Taxonomy" id="1849047"/>
    <lineage>
        <taxon>Eukaryota</taxon>
        <taxon>Fungi</taxon>
        <taxon>Dikarya</taxon>
        <taxon>Ascomycota</taxon>
        <taxon>Pezizomycotina</taxon>
        <taxon>Leotiomycetes</taxon>
        <taxon>Helotiales</taxon>
        <taxon>Dermateaceae</taxon>
        <taxon>Coleophoma</taxon>
    </lineage>
</organism>
<feature type="region of interest" description="Disordered" evidence="8">
    <location>
        <begin position="44"/>
        <end position="77"/>
    </location>
</feature>
<evidence type="ECO:0000256" key="8">
    <source>
        <dbReference type="SAM" id="MobiDB-lite"/>
    </source>
</evidence>
<protein>
    <submittedName>
        <fullName evidence="10">Uncharacterized protein</fullName>
    </submittedName>
</protein>
<keyword evidence="3 9" id="KW-0812">Transmembrane</keyword>
<gene>
    <name evidence="10" type="ORF">BP6252_02790</name>
</gene>
<name>A0A3D8SFS7_9HELO</name>
<keyword evidence="4" id="KW-0479">Metal-binding</keyword>
<dbReference type="OrthoDB" id="588261at2759"/>
<evidence type="ECO:0000256" key="9">
    <source>
        <dbReference type="SAM" id="Phobius"/>
    </source>
</evidence>
<dbReference type="GO" id="GO:0016020">
    <property type="term" value="C:membrane"/>
    <property type="evidence" value="ECO:0007669"/>
    <property type="project" value="UniProtKB-SubCell"/>
</dbReference>
<feature type="transmembrane region" description="Helical" evidence="9">
    <location>
        <begin position="99"/>
        <end position="122"/>
    </location>
</feature>
<dbReference type="Proteomes" id="UP000256645">
    <property type="component" value="Unassembled WGS sequence"/>
</dbReference>
<dbReference type="Pfam" id="PF01127">
    <property type="entry name" value="Sdh_cyt"/>
    <property type="match status" value="1"/>
</dbReference>
<dbReference type="InterPro" id="IPR034804">
    <property type="entry name" value="SQR/QFR_C/D"/>
</dbReference>
<proteinExistence type="predicted"/>
<evidence type="ECO:0000256" key="4">
    <source>
        <dbReference type="ARBA" id="ARBA00022723"/>
    </source>
</evidence>
<dbReference type="GO" id="GO:0006099">
    <property type="term" value="P:tricarboxylic acid cycle"/>
    <property type="evidence" value="ECO:0007669"/>
    <property type="project" value="InterPro"/>
</dbReference>
<evidence type="ECO:0000313" key="11">
    <source>
        <dbReference type="Proteomes" id="UP000256645"/>
    </source>
</evidence>
<evidence type="ECO:0000256" key="6">
    <source>
        <dbReference type="ARBA" id="ARBA00023004"/>
    </source>
</evidence>
<dbReference type="Gene3D" id="1.20.1300.10">
    <property type="entry name" value="Fumarate reductase/succinate dehydrogenase, transmembrane subunit"/>
    <property type="match status" value="1"/>
</dbReference>
<dbReference type="NCBIfam" id="TIGR02970">
    <property type="entry name" value="succ_dehyd_cytB"/>
    <property type="match status" value="1"/>
</dbReference>
<accession>A0A3D8SFS7</accession>
<keyword evidence="7 9" id="KW-0472">Membrane</keyword>
<dbReference type="AlphaFoldDB" id="A0A3D8SFS7"/>
<feature type="compositionally biased region" description="Pro residues" evidence="8">
    <location>
        <begin position="57"/>
        <end position="77"/>
    </location>
</feature>
<sequence length="199" mass="21137">MVLLVRNVMGSQPFHTPSILQLSRLAARNGYAAPLARNAVALQASPPSPHDQDLPTTPIPNPRTSPPSPRPPTPPAPTAPHLAIYKWQITSVLSVLERLTGIFCAGTLYIFGSAYVVAPYLGWDLSSASMAAAFAAWPILAKVALKFVFAFPWALHASNGVRMLVFDAGKQMSRPQVIRSGWVAVGAAVLGSGYLAVLA</sequence>
<evidence type="ECO:0000256" key="5">
    <source>
        <dbReference type="ARBA" id="ARBA00022989"/>
    </source>
</evidence>
<dbReference type="EMBL" id="PDLM01000002">
    <property type="protein sequence ID" value="RDW85200.1"/>
    <property type="molecule type" value="Genomic_DNA"/>
</dbReference>
<feature type="transmembrane region" description="Helical" evidence="9">
    <location>
        <begin position="134"/>
        <end position="156"/>
    </location>
</feature>
<keyword evidence="5 9" id="KW-1133">Transmembrane helix</keyword>
<keyword evidence="6" id="KW-0408">Iron</keyword>
<dbReference type="CDD" id="cd03499">
    <property type="entry name" value="SQR_TypeC_SdhC"/>
    <property type="match status" value="1"/>
</dbReference>
<evidence type="ECO:0000313" key="10">
    <source>
        <dbReference type="EMBL" id="RDW85200.1"/>
    </source>
</evidence>
<evidence type="ECO:0000256" key="3">
    <source>
        <dbReference type="ARBA" id="ARBA00022692"/>
    </source>
</evidence>
<dbReference type="GO" id="GO:0009055">
    <property type="term" value="F:electron transfer activity"/>
    <property type="evidence" value="ECO:0007669"/>
    <property type="project" value="InterPro"/>
</dbReference>
<evidence type="ECO:0000256" key="7">
    <source>
        <dbReference type="ARBA" id="ARBA00023136"/>
    </source>
</evidence>
<dbReference type="PANTHER" id="PTHR10978:SF5">
    <property type="entry name" value="SUCCINATE DEHYDROGENASE CYTOCHROME B560 SUBUNIT, MITOCHONDRIAL"/>
    <property type="match status" value="1"/>
</dbReference>